<dbReference type="KEGG" id="dalk:DSCA_59020"/>
<dbReference type="NCBIfam" id="TIGR02354">
    <property type="entry name" value="thiF_fam2"/>
    <property type="match status" value="1"/>
</dbReference>
<reference evidence="2 3" key="1">
    <citation type="submission" date="2019-11" db="EMBL/GenBank/DDBJ databases">
        <title>Comparative genomics of hydrocarbon-degrading Desulfosarcina strains.</title>
        <authorList>
            <person name="Watanabe M."/>
            <person name="Kojima H."/>
            <person name="Fukui M."/>
        </authorList>
    </citation>
    <scope>NUCLEOTIDE SEQUENCE [LARGE SCALE GENOMIC DNA]</scope>
    <source>
        <strain evidence="2 3">PL12</strain>
    </source>
</reference>
<dbReference type="GO" id="GO:0061504">
    <property type="term" value="P:cyclic threonylcarbamoyladenosine biosynthetic process"/>
    <property type="evidence" value="ECO:0007669"/>
    <property type="project" value="TreeGrafter"/>
</dbReference>
<dbReference type="EMBL" id="AP021874">
    <property type="protein sequence ID" value="BBO71972.1"/>
    <property type="molecule type" value="Genomic_DNA"/>
</dbReference>
<proteinExistence type="predicted"/>
<gene>
    <name evidence="2" type="ORF">DSCA_59020</name>
</gene>
<organism evidence="2 3">
    <name type="scientific">Desulfosarcina alkanivorans</name>
    <dbReference type="NCBI Taxonomy" id="571177"/>
    <lineage>
        <taxon>Bacteria</taxon>
        <taxon>Pseudomonadati</taxon>
        <taxon>Thermodesulfobacteriota</taxon>
        <taxon>Desulfobacteria</taxon>
        <taxon>Desulfobacterales</taxon>
        <taxon>Desulfosarcinaceae</taxon>
        <taxon>Desulfosarcina</taxon>
    </lineage>
</organism>
<dbReference type="InterPro" id="IPR012729">
    <property type="entry name" value="ThiF_fam2"/>
</dbReference>
<dbReference type="Gene3D" id="3.40.50.720">
    <property type="entry name" value="NAD(P)-binding Rossmann-like Domain"/>
    <property type="match status" value="1"/>
</dbReference>
<dbReference type="PANTHER" id="PTHR43267:SF3">
    <property type="entry name" value="THIF PROTEIN"/>
    <property type="match status" value="1"/>
</dbReference>
<dbReference type="NCBIfam" id="NF006395">
    <property type="entry name" value="PRK08644.1"/>
    <property type="match status" value="1"/>
</dbReference>
<dbReference type="GO" id="GO:0008641">
    <property type="term" value="F:ubiquitin-like modifier activating enzyme activity"/>
    <property type="evidence" value="ECO:0007669"/>
    <property type="project" value="InterPro"/>
</dbReference>
<dbReference type="GO" id="GO:0061503">
    <property type="term" value="F:tRNA threonylcarbamoyladenosine dehydratase"/>
    <property type="evidence" value="ECO:0007669"/>
    <property type="project" value="TreeGrafter"/>
</dbReference>
<dbReference type="InterPro" id="IPR000594">
    <property type="entry name" value="ThiF_NAD_FAD-bd"/>
</dbReference>
<evidence type="ECO:0000313" key="2">
    <source>
        <dbReference type="EMBL" id="BBO71972.1"/>
    </source>
</evidence>
<sequence length="208" mass="22763">MMDNPLLAGLRTHFTDDQIQRFEAVCVGIAGAGGLGSNTAVHLVRSGIRRLVVADFDHVAPSNLNRQFYFLDQVGMKKVRALGVNLQRINPDLEMQGLDVRLDAGNVRHVFRDCHLIVEALDRARDKKMMADSFMAGPRLLVCASGIGGWGQSDRILTRRVRDSFYLVGDGRSEISAVLPPTSAIVGIAAAKQADVVIEKILEERVQG</sequence>
<dbReference type="SUPFAM" id="SSF69572">
    <property type="entry name" value="Activating enzymes of the ubiquitin-like proteins"/>
    <property type="match status" value="1"/>
</dbReference>
<dbReference type="PANTHER" id="PTHR43267">
    <property type="entry name" value="TRNA THREONYLCARBAMOYLADENOSINE DEHYDRATASE"/>
    <property type="match status" value="1"/>
</dbReference>
<dbReference type="Pfam" id="PF00899">
    <property type="entry name" value="ThiF"/>
    <property type="match status" value="1"/>
</dbReference>
<dbReference type="InterPro" id="IPR045886">
    <property type="entry name" value="ThiF/MoeB/HesA"/>
</dbReference>
<evidence type="ECO:0000259" key="1">
    <source>
        <dbReference type="Pfam" id="PF00899"/>
    </source>
</evidence>
<dbReference type="Proteomes" id="UP000427906">
    <property type="component" value="Chromosome"/>
</dbReference>
<protein>
    <submittedName>
        <fullName evidence="2">Thiamine biosynthesis protein ThiF</fullName>
    </submittedName>
</protein>
<keyword evidence="3" id="KW-1185">Reference proteome</keyword>
<evidence type="ECO:0000313" key="3">
    <source>
        <dbReference type="Proteomes" id="UP000427906"/>
    </source>
</evidence>
<feature type="domain" description="THIF-type NAD/FAD binding fold" evidence="1">
    <location>
        <begin position="14"/>
        <end position="193"/>
    </location>
</feature>
<dbReference type="AlphaFoldDB" id="A0A5K7YQC5"/>
<dbReference type="InterPro" id="IPR035985">
    <property type="entry name" value="Ubiquitin-activating_enz"/>
</dbReference>
<dbReference type="RefSeq" id="WP_197904688.1">
    <property type="nucleotide sequence ID" value="NZ_AP021874.1"/>
</dbReference>
<accession>A0A5K7YQC5</accession>
<name>A0A5K7YQC5_9BACT</name>